<evidence type="ECO:0000256" key="4">
    <source>
        <dbReference type="ARBA" id="ARBA00023136"/>
    </source>
</evidence>
<evidence type="ECO:0000256" key="2">
    <source>
        <dbReference type="ARBA" id="ARBA00022692"/>
    </source>
</evidence>
<dbReference type="SUPFAM" id="SSF141322">
    <property type="entry name" value="NfeD domain-like"/>
    <property type="match status" value="1"/>
</dbReference>
<dbReference type="InterPro" id="IPR012340">
    <property type="entry name" value="NA-bd_OB-fold"/>
</dbReference>
<dbReference type="Pfam" id="PF01957">
    <property type="entry name" value="NfeD"/>
    <property type="match status" value="1"/>
</dbReference>
<evidence type="ECO:0000256" key="1">
    <source>
        <dbReference type="ARBA" id="ARBA00004141"/>
    </source>
</evidence>
<keyword evidence="8" id="KW-1185">Reference proteome</keyword>
<evidence type="ECO:0000259" key="6">
    <source>
        <dbReference type="Pfam" id="PF01957"/>
    </source>
</evidence>
<protein>
    <submittedName>
        <fullName evidence="7">NfeD family protein</fullName>
    </submittedName>
</protein>
<reference evidence="7" key="1">
    <citation type="submission" date="2022-05" db="EMBL/GenBank/DDBJ databases">
        <authorList>
            <person name="Jo J.-H."/>
            <person name="Im W.-T."/>
        </authorList>
    </citation>
    <scope>NUCLEOTIDE SEQUENCE</scope>
    <source>
        <strain evidence="7">SE158</strain>
    </source>
</reference>
<dbReference type="InterPro" id="IPR052165">
    <property type="entry name" value="Membrane_assoc_protease"/>
</dbReference>
<keyword evidence="4 5" id="KW-0472">Membrane</keyword>
<feature type="domain" description="NfeD-like C-terminal" evidence="6">
    <location>
        <begin position="90"/>
        <end position="144"/>
    </location>
</feature>
<name>A0ABT0RJK4_9SPHN</name>
<evidence type="ECO:0000256" key="3">
    <source>
        <dbReference type="ARBA" id="ARBA00022989"/>
    </source>
</evidence>
<dbReference type="PANTHER" id="PTHR33507:SF3">
    <property type="entry name" value="INNER MEMBRANE PROTEIN YBBJ"/>
    <property type="match status" value="1"/>
</dbReference>
<dbReference type="Gene3D" id="2.40.50.140">
    <property type="entry name" value="Nucleic acid-binding proteins"/>
    <property type="match status" value="1"/>
</dbReference>
<proteinExistence type="predicted"/>
<dbReference type="Proteomes" id="UP001165363">
    <property type="component" value="Unassembled WGS sequence"/>
</dbReference>
<dbReference type="RefSeq" id="WP_249846759.1">
    <property type="nucleotide sequence ID" value="NZ_JAMGBD010000001.1"/>
</dbReference>
<keyword evidence="2 5" id="KW-0812">Transmembrane</keyword>
<accession>A0ABT0RJK4</accession>
<evidence type="ECO:0000256" key="5">
    <source>
        <dbReference type="SAM" id="Phobius"/>
    </source>
</evidence>
<feature type="transmembrane region" description="Helical" evidence="5">
    <location>
        <begin position="51"/>
        <end position="69"/>
    </location>
</feature>
<evidence type="ECO:0000313" key="8">
    <source>
        <dbReference type="Proteomes" id="UP001165363"/>
    </source>
</evidence>
<comment type="caution">
    <text evidence="7">The sequence shown here is derived from an EMBL/GenBank/DDBJ whole genome shotgun (WGS) entry which is preliminary data.</text>
</comment>
<dbReference type="PANTHER" id="PTHR33507">
    <property type="entry name" value="INNER MEMBRANE PROTEIN YBBJ"/>
    <property type="match status" value="1"/>
</dbReference>
<comment type="subcellular location">
    <subcellularLocation>
        <location evidence="1">Membrane</location>
        <topology evidence="1">Multi-pass membrane protein</topology>
    </subcellularLocation>
</comment>
<organism evidence="7 8">
    <name type="scientific">Sphingomonas alba</name>
    <dbReference type="NCBI Taxonomy" id="2908208"/>
    <lineage>
        <taxon>Bacteria</taxon>
        <taxon>Pseudomonadati</taxon>
        <taxon>Pseudomonadota</taxon>
        <taxon>Alphaproteobacteria</taxon>
        <taxon>Sphingomonadales</taxon>
        <taxon>Sphingomonadaceae</taxon>
        <taxon>Sphingomonas</taxon>
    </lineage>
</organism>
<dbReference type="InterPro" id="IPR002810">
    <property type="entry name" value="NfeD-like_C"/>
</dbReference>
<gene>
    <name evidence="7" type="ORF">LZ536_02690</name>
</gene>
<feature type="transmembrane region" description="Helical" evidence="5">
    <location>
        <begin position="9"/>
        <end position="39"/>
    </location>
</feature>
<dbReference type="EMBL" id="JAMGBD010000001">
    <property type="protein sequence ID" value="MCL6682809.1"/>
    <property type="molecule type" value="Genomic_DNA"/>
</dbReference>
<keyword evidence="3 5" id="KW-1133">Transmembrane helix</keyword>
<sequence length="151" mass="15885">MMFGLHPGWLWAIAGVLLLIAEVIAPGFFLVFIGAAAIATGLFTVLFDLGIAPQIGLFIIYAALFVLVFKRWYGQSDGPAADPLLNDRAARLVGRSVTVVEAVDEHGGRVRVGDGEWSARGGPAAPGDRVRVASVEGNCLIVERGATLPAT</sequence>
<evidence type="ECO:0000313" key="7">
    <source>
        <dbReference type="EMBL" id="MCL6682809.1"/>
    </source>
</evidence>